<sequence length="70" mass="7518">MPARLCFSTERAIFQPHDGDGGSAVYLGSCVLQTSLIIASWYDQGQYATQGIRKVVCYRGAVSSDRSAAS</sequence>
<accession>A0A4P7NKL6</accession>
<dbReference type="EMBL" id="CP034208">
    <property type="protein sequence ID" value="QBZ62644.1"/>
    <property type="molecule type" value="Genomic_DNA"/>
</dbReference>
<dbReference type="AlphaFoldDB" id="A0A4P7NKL6"/>
<proteinExistence type="predicted"/>
<dbReference type="Proteomes" id="UP000294847">
    <property type="component" value="Chromosome 5"/>
</dbReference>
<gene>
    <name evidence="1" type="ORF">PoMZ_11527</name>
</gene>
<evidence type="ECO:0000313" key="2">
    <source>
        <dbReference type="Proteomes" id="UP000294847"/>
    </source>
</evidence>
<reference evidence="1 2" key="1">
    <citation type="journal article" date="2019" name="Mol. Biol. Evol.">
        <title>Blast fungal genomes show frequent chromosomal changes, gene gains and losses, and effector gene turnover.</title>
        <authorList>
            <person name="Gomez Luciano L.B."/>
            <person name="Jason Tsai I."/>
            <person name="Chuma I."/>
            <person name="Tosa Y."/>
            <person name="Chen Y.H."/>
            <person name="Li J.Y."/>
            <person name="Li M.Y."/>
            <person name="Jade Lu M.Y."/>
            <person name="Nakayashiki H."/>
            <person name="Li W.H."/>
        </authorList>
    </citation>
    <scope>NUCLEOTIDE SEQUENCE [LARGE SCALE GENOMIC DNA]</scope>
    <source>
        <strain evidence="1">MZ5-1-6</strain>
    </source>
</reference>
<name>A0A4P7NKL6_PYROR</name>
<protein>
    <submittedName>
        <fullName evidence="1">Uncharacterized protein</fullName>
    </submittedName>
</protein>
<evidence type="ECO:0000313" key="1">
    <source>
        <dbReference type="EMBL" id="QBZ62644.1"/>
    </source>
</evidence>
<organism evidence="1 2">
    <name type="scientific">Pyricularia oryzae</name>
    <name type="common">Rice blast fungus</name>
    <name type="synonym">Magnaporthe oryzae</name>
    <dbReference type="NCBI Taxonomy" id="318829"/>
    <lineage>
        <taxon>Eukaryota</taxon>
        <taxon>Fungi</taxon>
        <taxon>Dikarya</taxon>
        <taxon>Ascomycota</taxon>
        <taxon>Pezizomycotina</taxon>
        <taxon>Sordariomycetes</taxon>
        <taxon>Sordariomycetidae</taxon>
        <taxon>Magnaporthales</taxon>
        <taxon>Pyriculariaceae</taxon>
        <taxon>Pyricularia</taxon>
    </lineage>
</organism>